<reference evidence="12" key="1">
    <citation type="submission" date="2025-08" db="UniProtKB">
        <authorList>
            <consortium name="RefSeq"/>
        </authorList>
    </citation>
    <scope>IDENTIFICATION</scope>
    <source>
        <tissue evidence="12">Thorax and Abdomen</tissue>
    </source>
</reference>
<comment type="pathway">
    <text evidence="10">Energy metabolism; oxidative phosphorylation.</text>
</comment>
<dbReference type="InterPro" id="IPR036639">
    <property type="entry name" value="Cyt_c_oxidase_su4_sf"/>
</dbReference>
<keyword evidence="4 10" id="KW-0999">Mitochondrion inner membrane</keyword>
<dbReference type="OrthoDB" id="186013at2759"/>
<comment type="function">
    <text evidence="10">Component of the cytochrome c oxidase, the last enzyme in the mitochondrial electron transport chain which drives oxidative phosphorylation.</text>
</comment>
<evidence type="ECO:0000256" key="2">
    <source>
        <dbReference type="ARBA" id="ARBA00008135"/>
    </source>
</evidence>
<dbReference type="GO" id="GO:0045277">
    <property type="term" value="C:respiratory chain complex IV"/>
    <property type="evidence" value="ECO:0007669"/>
    <property type="project" value="InterPro"/>
</dbReference>
<dbReference type="RefSeq" id="XP_015522231.2">
    <property type="nucleotide sequence ID" value="XM_015666745.2"/>
</dbReference>
<sequence length="193" mass="21999">MLTMRCRLLNPVSNGFLLLARRSEILQAHVPKATIYNKSRIGNREVVGFGFNGDYSYIDRTDFPFPAIRFKKSTPDVLALREKERGDWRKLSIEEKKSLYRISFCQTFAEMNAPDGELGGIIGWSLFFISISLWVHALIVSTYDSAPTSFSPEARIAQYLRQEGINNQPISGNYKPPGVDEWLKANKAQDMEE</sequence>
<dbReference type="InParanoid" id="A0A6J0C4J8"/>
<dbReference type="CDD" id="cd00922">
    <property type="entry name" value="Cyt_c_Oxidase_IV"/>
    <property type="match status" value="1"/>
</dbReference>
<name>A0A6J0C4J8_NEOLC</name>
<dbReference type="Proteomes" id="UP000829291">
    <property type="component" value="Chromosome 5"/>
</dbReference>
<dbReference type="GO" id="GO:0005743">
    <property type="term" value="C:mitochondrial inner membrane"/>
    <property type="evidence" value="ECO:0007669"/>
    <property type="project" value="UniProtKB-SubCell"/>
</dbReference>
<proteinExistence type="inferred from homology"/>
<keyword evidence="7" id="KW-0560">Oxidoreductase</keyword>
<gene>
    <name evidence="12" type="primary">LOC107226063</name>
</gene>
<dbReference type="SUPFAM" id="SSF81406">
    <property type="entry name" value="Mitochondrial cytochrome c oxidase subunit IV"/>
    <property type="match status" value="1"/>
</dbReference>
<dbReference type="InterPro" id="IPR004203">
    <property type="entry name" value="Cyt_c_oxidase_su4_fam"/>
</dbReference>
<dbReference type="GeneID" id="107226063"/>
<keyword evidence="11" id="KW-1185">Reference proteome</keyword>
<dbReference type="UniPathway" id="UPA00705"/>
<keyword evidence="3 10" id="KW-0812">Transmembrane</keyword>
<dbReference type="GO" id="GO:0016491">
    <property type="term" value="F:oxidoreductase activity"/>
    <property type="evidence" value="ECO:0007669"/>
    <property type="project" value="UniProtKB-KW"/>
</dbReference>
<dbReference type="PANTHER" id="PTHR10707:SF10">
    <property type="entry name" value="CYTOCHROME C OXIDASE SUBUNIT 4"/>
    <property type="match status" value="1"/>
</dbReference>
<evidence type="ECO:0000256" key="7">
    <source>
        <dbReference type="ARBA" id="ARBA00023002"/>
    </source>
</evidence>
<keyword evidence="8 10" id="KW-0496">Mitochondrion</keyword>
<keyword evidence="5" id="KW-0809">Transit peptide</keyword>
<evidence type="ECO:0000313" key="11">
    <source>
        <dbReference type="Proteomes" id="UP000829291"/>
    </source>
</evidence>
<evidence type="ECO:0000256" key="10">
    <source>
        <dbReference type="RuleBase" id="RU367145"/>
    </source>
</evidence>
<dbReference type="Pfam" id="PF02936">
    <property type="entry name" value="COX4"/>
    <property type="match status" value="1"/>
</dbReference>
<evidence type="ECO:0000256" key="5">
    <source>
        <dbReference type="ARBA" id="ARBA00022946"/>
    </source>
</evidence>
<dbReference type="AlphaFoldDB" id="A0A6J0C4J8"/>
<evidence type="ECO:0000256" key="8">
    <source>
        <dbReference type="ARBA" id="ARBA00023128"/>
    </source>
</evidence>
<evidence type="ECO:0000256" key="3">
    <source>
        <dbReference type="ARBA" id="ARBA00022692"/>
    </source>
</evidence>
<dbReference type="PRINTS" id="PR01873">
    <property type="entry name" value="CYTCOXIDASE4"/>
</dbReference>
<evidence type="ECO:0000256" key="4">
    <source>
        <dbReference type="ARBA" id="ARBA00022792"/>
    </source>
</evidence>
<dbReference type="PANTHER" id="PTHR10707">
    <property type="entry name" value="CYTOCHROME C OXIDASE SUBUNIT IV"/>
    <property type="match status" value="1"/>
</dbReference>
<organism evidence="12">
    <name type="scientific">Neodiprion lecontei</name>
    <name type="common">Redheaded pine sawfly</name>
    <dbReference type="NCBI Taxonomy" id="441921"/>
    <lineage>
        <taxon>Eukaryota</taxon>
        <taxon>Metazoa</taxon>
        <taxon>Ecdysozoa</taxon>
        <taxon>Arthropoda</taxon>
        <taxon>Hexapoda</taxon>
        <taxon>Insecta</taxon>
        <taxon>Pterygota</taxon>
        <taxon>Neoptera</taxon>
        <taxon>Endopterygota</taxon>
        <taxon>Hymenoptera</taxon>
        <taxon>Tenthredinoidea</taxon>
        <taxon>Diprionidae</taxon>
        <taxon>Diprioninae</taxon>
        <taxon>Neodiprion</taxon>
    </lineage>
</organism>
<comment type="similarity">
    <text evidence="2 10">Belongs to the cytochrome c oxidase IV family.</text>
</comment>
<dbReference type="GO" id="GO:0006123">
    <property type="term" value="P:mitochondrial electron transport, cytochrome c to oxygen"/>
    <property type="evidence" value="ECO:0007669"/>
    <property type="project" value="InterPro"/>
</dbReference>
<feature type="transmembrane region" description="Helical" evidence="10">
    <location>
        <begin position="121"/>
        <end position="143"/>
    </location>
</feature>
<evidence type="ECO:0000313" key="12">
    <source>
        <dbReference type="RefSeq" id="XP_015522231.2"/>
    </source>
</evidence>
<dbReference type="KEGG" id="nlo:107226063"/>
<dbReference type="Gene3D" id="1.10.442.10">
    <property type="entry name" value="Cytochrome c oxidase subunit IV"/>
    <property type="match status" value="1"/>
</dbReference>
<accession>A0A6J0C4J8</accession>
<protein>
    <recommendedName>
        <fullName evidence="10">Cytochrome c oxidase subunit 4</fullName>
    </recommendedName>
</protein>
<evidence type="ECO:0000256" key="9">
    <source>
        <dbReference type="ARBA" id="ARBA00023136"/>
    </source>
</evidence>
<keyword evidence="9 10" id="KW-0472">Membrane</keyword>
<comment type="subunit">
    <text evidence="10">Component of the cytochrome c oxidase (complex IV, CIV), a multisubunit enzyme composed of 14 subunits.</text>
</comment>
<evidence type="ECO:0000256" key="1">
    <source>
        <dbReference type="ARBA" id="ARBA00004434"/>
    </source>
</evidence>
<dbReference type="InterPro" id="IPR013288">
    <property type="entry name" value="Cyt_c_oxidase_su4"/>
</dbReference>
<comment type="subcellular location">
    <subcellularLocation>
        <location evidence="1 10">Mitochondrion inner membrane</location>
        <topology evidence="1 10">Single-pass membrane protein</topology>
    </subcellularLocation>
</comment>
<evidence type="ECO:0000256" key="6">
    <source>
        <dbReference type="ARBA" id="ARBA00022989"/>
    </source>
</evidence>
<keyword evidence="6 10" id="KW-1133">Transmembrane helix</keyword>